<feature type="region of interest" description="Disordered" evidence="2">
    <location>
        <begin position="2083"/>
        <end position="2156"/>
    </location>
</feature>
<dbReference type="SUPFAM" id="SSF57997">
    <property type="entry name" value="Tropomyosin"/>
    <property type="match status" value="1"/>
</dbReference>
<feature type="compositionally biased region" description="Basic and acidic residues" evidence="2">
    <location>
        <begin position="2126"/>
        <end position="2135"/>
    </location>
</feature>
<feature type="coiled-coil region" evidence="1">
    <location>
        <begin position="931"/>
        <end position="979"/>
    </location>
</feature>
<feature type="coiled-coil region" evidence="1">
    <location>
        <begin position="1521"/>
        <end position="1587"/>
    </location>
</feature>
<dbReference type="Proteomes" id="UP000694846">
    <property type="component" value="Unplaced"/>
</dbReference>
<reference evidence="5" key="2">
    <citation type="submission" date="2025-04" db="UniProtKB">
        <authorList>
            <consortium name="RefSeq"/>
        </authorList>
    </citation>
    <scope>IDENTIFICATION</scope>
    <source>
        <tissue evidence="5">Whole body</tissue>
    </source>
</reference>
<proteinExistence type="predicted"/>
<evidence type="ECO:0000256" key="2">
    <source>
        <dbReference type="SAM" id="MobiDB-lite"/>
    </source>
</evidence>
<gene>
    <name evidence="5" type="primary">LOC112681946</name>
    <name evidence="3" type="ORF">g.44393</name>
</gene>
<accession>A0A2S2QKL6</accession>
<feature type="coiled-coil region" evidence="1">
    <location>
        <begin position="1889"/>
        <end position="1923"/>
    </location>
</feature>
<dbReference type="PANTHER" id="PTHR23159">
    <property type="entry name" value="CENTROSOMAL PROTEIN 2"/>
    <property type="match status" value="1"/>
</dbReference>
<dbReference type="PANTHER" id="PTHR23159:SF31">
    <property type="entry name" value="CENTROSOME-ASSOCIATED PROTEIN CEP250 ISOFORM X1"/>
    <property type="match status" value="1"/>
</dbReference>
<organism evidence="3">
    <name type="scientific">Sipha flava</name>
    <name type="common">yellow sugarcane aphid</name>
    <dbReference type="NCBI Taxonomy" id="143950"/>
    <lineage>
        <taxon>Eukaryota</taxon>
        <taxon>Metazoa</taxon>
        <taxon>Ecdysozoa</taxon>
        <taxon>Arthropoda</taxon>
        <taxon>Hexapoda</taxon>
        <taxon>Insecta</taxon>
        <taxon>Pterygota</taxon>
        <taxon>Neoptera</taxon>
        <taxon>Paraneoptera</taxon>
        <taxon>Hemiptera</taxon>
        <taxon>Sternorrhyncha</taxon>
        <taxon>Aphidomorpha</taxon>
        <taxon>Aphidoidea</taxon>
        <taxon>Aphididae</taxon>
        <taxon>Sipha</taxon>
    </lineage>
</organism>
<evidence type="ECO:0000313" key="5">
    <source>
        <dbReference type="RefSeq" id="XP_025408108.1"/>
    </source>
</evidence>
<protein>
    <submittedName>
        <fullName evidence="5">Uncharacterized protein PFB0145c-like isoform X1</fullName>
    </submittedName>
</protein>
<evidence type="ECO:0000313" key="3">
    <source>
        <dbReference type="EMBL" id="MBY78309.1"/>
    </source>
</evidence>
<evidence type="ECO:0000256" key="1">
    <source>
        <dbReference type="SAM" id="Coils"/>
    </source>
</evidence>
<feature type="coiled-coil region" evidence="1">
    <location>
        <begin position="383"/>
        <end position="656"/>
    </location>
</feature>
<feature type="coiled-coil region" evidence="1">
    <location>
        <begin position="685"/>
        <end position="793"/>
    </location>
</feature>
<sequence length="2156" mass="253671">MDKFEELILRWVCLFDDFKDTEYLNIQNLVSSTSFKEFVDNVFCLKCSIPLITEKEKIYNTIKVNYHEFEIQTYEDLFNEENSFYTCIVVLLHALLKCTNNKFRDQLSERMDSDEQILLAKFLEATQFSLFTKQNILDALLLTNDINISSSNISSEIFSNNITPIKSRSRSHLQEFCESPKSKSLICQEKEKIIAKLSEDYKNECEENYKLAENIKTLQDINTNLSCKLEDKEKIIQFLKDEIEEFSKPKESLDNLKTDNALILKKLKQDIIDLEINNNELRQQITEFENKHKDIQGKLEKKNSDYENLLSTFDNIETENTSLKKNIDLINEKLRIKEMEITSLKDELCNKSISISPAKSSNQETNNIMPSNTLFDELSCLKLEEVTRDKEKYRHKYKSVKKDLINIENRVKDLDKQIETLKHHLHNSETNKEELYNKFMNKKKELQENQKKNQSLESKIKYMKDSIKDKENSIELMCTKLEKREKEIKELSIEMDVVKKAKTMIELILNKTNTEIEALHEENDKNVKKLQTKIEDYKKSEELFNKNIDDLQNNIKRMQDDLANKEGNIIFYEEKMAENYQSIDILETELKKMYQEKLILQSNLKDSKTENETQQKVLNDKIREMENYLEYYLDEIKDLKNTKTKIEEILHCKQNEIDRQVDLINYQKNIIETLQSEKRLQEISIGDLNDALLQKSNENADLKKNILDYTLSVNTLKEQLNTAINEKNLLEKNEKQNKVQMKTLNEEFQSQIFDLKNVLESRNFEINQFAVDLEKLKETLEKKQNDFNEQLIISNKQIETISHLRLEKYELEEKFKSTRQDLFVKENDIKSLEEKYIQSKLKIDYLTETINFKISENHSLAKVIENITTNVKNMQDNFDKQLFNAEINLKSYNQKIDSQTNKLLQIKNYILVQESELKTQIDLNNKQNYCILNLENEKLDLLEKCKDLDQTLLNKDAEVINLRKELKDYSTIIQDLKEKLGVMSIEKIMIETNLNETSEQFKKAQQNFTEQINDMLGKLSNNKEEIIQLKNQSLKVTNLLENKQKELDEQLKLTIEQCNIIKDIKTEKEILENQVANSDKNVITTQLEIEKLKDELDEHKSSILKLKQEFDSVTIEKISLENILQDTIMKKEAINKEYDEQLNEVKNFLKDSIHEINDLKKSLTMMKNDMNNKQIQLELITEENNKLNKTFIDTENQCINLQHKLKESNNCILEKEENVKLLKDQNTEYSVANESLEKQIIEVKQMLNDKHIELEKQIQWCNEQRETIVKINCEKESLCDKIKNLGDTLSHKEHKLNLCEEKLYACTNTIKHLGNQIEEMKDEKASFELQSHKTVAHLTDINQNLTNRLRVMENDLLQIQERLIHEQNELENQSKQLNEQTKTISFLNEKKDTLLEEKNKLEECLDEKECALKLLQEKINNHEKQKEEFKTQKMNLESKLNEKGNELENIQQESKQQLEDIGSKYIEMQELLKKKQIEIDKYVNKCNCQIETITLLTSERDNLINETNSLKNTILIKDSNITTMQEKVLDYEKQNESIKNEKITLEIDLKHTNKQLEITCNGLRKQLEEMEKKLSNYQKELNSEHVDLCEKNNLIDETIKLQKCLVENESALVTNQNKLEDFNKLYEETKCKNILLMTELNDLKCQFDNLREESTEKIINMDKKLCEAQKQLDDKQSEIEKQIELKNTSLVDIYQKINDLKNIKKELESILKKEKRDFETHLETCSNYSHNVIKNEPTLDHQDSLMEVITSADTFIEQNGIQLIPVGNCDDYSIIERLKKLFEALKMFIVNINAQGNKQILAHNEYASNEAYAELLIKSNRQLETIKQLETDMSELKSECNYKMTKIQQKTQEYITSEYEKKFERKREQMKQFCKDLETKIHQDYETKLMKYKEKINKDEIHIKELGQQLWEVSEKYLRLQQKERRDSTMSLPFEISGISQATYAVPKYNSFTLPKSNSTSQIRSLVEETTRSNQDNAKRNVPAGIGKKFTLSSGKIFPKEEDEEGEMFNHSCLADLKHGKVRLNDNFDKQCNERLSELQARNSLCPPHLRSCYAVETNYLPNASLITEEDIKTLANYSDCESENLIPNDRNKKKDRNQTSYKKPGPPTPSKNGGRVSLSGNAKITLKESKDSNTNKRRASSTPNKLFSLFMSKKN</sequence>
<feature type="coiled-coil region" evidence="1">
    <location>
        <begin position="1310"/>
        <end position="1485"/>
    </location>
</feature>
<dbReference type="EMBL" id="GGMS01009106">
    <property type="protein sequence ID" value="MBY78309.1"/>
    <property type="molecule type" value="Transcribed_RNA"/>
</dbReference>
<feature type="coiled-coil region" evidence="1">
    <location>
        <begin position="1012"/>
        <end position="1253"/>
    </location>
</feature>
<keyword evidence="1" id="KW-0175">Coiled coil</keyword>
<feature type="coiled-coil region" evidence="1">
    <location>
        <begin position="187"/>
        <end position="347"/>
    </location>
</feature>
<dbReference type="RefSeq" id="XP_025408108.1">
    <property type="nucleotide sequence ID" value="XM_025552323.1"/>
</dbReference>
<reference evidence="3" key="1">
    <citation type="submission" date="2018-04" db="EMBL/GenBank/DDBJ databases">
        <title>Transcriptome assembly of Sipha flava.</title>
        <authorList>
            <person name="Scully E.D."/>
            <person name="Geib S.M."/>
            <person name="Palmer N.A."/>
            <person name="Koch K."/>
            <person name="Bradshaw J."/>
            <person name="Heng-Moss T."/>
            <person name="Sarath G."/>
        </authorList>
    </citation>
    <scope>NUCLEOTIDE SEQUENCE</scope>
</reference>
<evidence type="ECO:0000313" key="4">
    <source>
        <dbReference type="Proteomes" id="UP000694846"/>
    </source>
</evidence>
<keyword evidence="4" id="KW-1185">Reference proteome</keyword>
<name>A0A2S2QKL6_9HEMI</name>
<dbReference type="GeneID" id="112681946"/>
<dbReference type="OrthoDB" id="2436455at2759"/>